<evidence type="ECO:0000256" key="6">
    <source>
        <dbReference type="ARBA" id="ARBA00022844"/>
    </source>
</evidence>
<comment type="subunit">
    <text evidence="9">The DNA-dependent RNA polymerase used for intermediate and late genes expression consists of eight subunits Rpo30/OPG66, Rpo7/OPG90, Rpo22/OPG103, Rpo147/OPG105, Rpo18/OPG119, Rpo19/OPG131, Rpo132/OPG151 and Rpo35/OPG156. The same holoenzyme, with the addition of the transcription-specificity factor OPG109, is used for early gene expression.</text>
</comment>
<evidence type="ECO:0000313" key="13">
    <source>
        <dbReference type="Proteomes" id="UP000291627"/>
    </source>
</evidence>
<proteinExistence type="inferred from homology"/>
<evidence type="ECO:0000256" key="7">
    <source>
        <dbReference type="ARBA" id="ARBA00023163"/>
    </source>
</evidence>
<keyword evidence="7 11" id="KW-0804">Transcription</keyword>
<evidence type="ECO:0000256" key="8">
    <source>
        <dbReference type="ARBA" id="ARBA00034678"/>
    </source>
</evidence>
<dbReference type="Proteomes" id="UP000291627">
    <property type="component" value="Segment"/>
</dbReference>
<dbReference type="GO" id="GO:0000428">
    <property type="term" value="C:DNA-directed RNA polymerase complex"/>
    <property type="evidence" value="ECO:0007669"/>
    <property type="project" value="UniProtKB-UniRule"/>
</dbReference>
<comment type="similarity">
    <text evidence="2 11">Belongs to the poxviridae DNA-directed RNA polymerase 22 kDa subunit family.</text>
</comment>
<dbReference type="EMBL" id="MK388099">
    <property type="protein sequence ID" value="QAV35393.1"/>
    <property type="molecule type" value="Genomic_DNA"/>
</dbReference>
<evidence type="ECO:0000313" key="12">
    <source>
        <dbReference type="EMBL" id="QAV35393.1"/>
    </source>
</evidence>
<evidence type="ECO:0000256" key="3">
    <source>
        <dbReference type="ARBA" id="ARBA00022478"/>
    </source>
</evidence>
<keyword evidence="3 11" id="KW-0240">DNA-directed RNA polymerase</keyword>
<dbReference type="GO" id="GO:0044423">
    <property type="term" value="C:virion component"/>
    <property type="evidence" value="ECO:0007669"/>
    <property type="project" value="UniProtKB-UniRule"/>
</dbReference>
<evidence type="ECO:0000256" key="9">
    <source>
        <dbReference type="ARBA" id="ARBA00046483"/>
    </source>
</evidence>
<dbReference type="Pfam" id="PF05273">
    <property type="entry name" value="Pox_RNA_Pol_22"/>
    <property type="match status" value="1"/>
</dbReference>
<keyword evidence="5 11" id="KW-0548">Nucleotidyltransferase</keyword>
<comment type="catalytic activity">
    <reaction evidence="10 11">
        <text>RNA(n) + a ribonucleoside 5'-triphosphate = RNA(n+1) + diphosphate</text>
        <dbReference type="Rhea" id="RHEA:21248"/>
        <dbReference type="Rhea" id="RHEA-COMP:14527"/>
        <dbReference type="Rhea" id="RHEA-COMP:17342"/>
        <dbReference type="ChEBI" id="CHEBI:33019"/>
        <dbReference type="ChEBI" id="CHEBI:61557"/>
        <dbReference type="ChEBI" id="CHEBI:140395"/>
        <dbReference type="EC" id="2.7.7.6"/>
    </reaction>
</comment>
<gene>
    <name evidence="12" type="primary">m066R</name>
</gene>
<dbReference type="PIRSF" id="PIRSF000744">
    <property type="entry name" value="RPO22"/>
    <property type="match status" value="1"/>
</dbReference>
<sequence>MNPHNVKYLAKILCLKAEIQKNPYAVISKDVVHRYSTDIRYGDLTTIISVRHKTSTSNTVFQVFNESSVNYTPVDNDYGYPIIITLFLQTGHNKFPISFLYIDVVASDVFPKFARLSPTDVATVYSVLQIGDTKDALKLPRMLETEISAKILFHKDFPLKIVRFFKNNMVTGEEISDRSLVAVLE</sequence>
<evidence type="ECO:0000256" key="1">
    <source>
        <dbReference type="ARBA" id="ARBA00004328"/>
    </source>
</evidence>
<evidence type="ECO:0000256" key="5">
    <source>
        <dbReference type="ARBA" id="ARBA00022695"/>
    </source>
</evidence>
<reference evidence="12 13" key="1">
    <citation type="journal article" date="2019" name="J. Virol.">
        <title>Punctuated evolution of myxoma virus: rapid and disjunct evolution of a recent viral lineage in Australia.</title>
        <authorList>
            <person name="Eden J.-S."/>
            <person name="Kerr P.J."/>
            <person name="Holmes E.C."/>
        </authorList>
    </citation>
    <scope>NUCLEOTIDE SEQUENCE [LARGE SCALE GENOMIC DNA]</scope>
    <source>
        <strain evidence="12">Aust/Vic/Wonga Park/03-2012</strain>
    </source>
</reference>
<comment type="subcellular location">
    <subcellularLocation>
        <location evidence="1">Virion</location>
    </subcellularLocation>
</comment>
<evidence type="ECO:0000256" key="10">
    <source>
        <dbReference type="ARBA" id="ARBA00048552"/>
    </source>
</evidence>
<keyword evidence="6 11" id="KW-0946">Virion</keyword>
<dbReference type="GO" id="GO:0003677">
    <property type="term" value="F:DNA binding"/>
    <property type="evidence" value="ECO:0007669"/>
    <property type="project" value="UniProtKB-UniRule"/>
</dbReference>
<evidence type="ECO:0000256" key="11">
    <source>
        <dbReference type="PIRNR" id="PIRNR000744"/>
    </source>
</evidence>
<comment type="function">
    <text evidence="8">Part of the DNA-dependent RNA polymerase which catalyzes the transcription of viral DNA into RNA using the four ribonucleoside triphosphates as substrates. Responsible for the transcription of early, intermediate and late genes. DNA-dependent RNA polymerase associates with the early transcription factor (ETF), itself composed of OPG118 and OPG133, thereby allowing the early genes transcription. Late transcription, and probably also intermediate transcription, require newly synthesized RNA polymerase.</text>
</comment>
<dbReference type="GO" id="GO:0003899">
    <property type="term" value="F:DNA-directed RNA polymerase activity"/>
    <property type="evidence" value="ECO:0007669"/>
    <property type="project" value="UniProtKB-EC"/>
</dbReference>
<evidence type="ECO:0000256" key="2">
    <source>
        <dbReference type="ARBA" id="ARBA00008385"/>
    </source>
</evidence>
<dbReference type="GO" id="GO:0019083">
    <property type="term" value="P:viral transcription"/>
    <property type="evidence" value="ECO:0007669"/>
    <property type="project" value="UniProtKB-UniRule"/>
</dbReference>
<name>A0A481N416_9POXV</name>
<keyword evidence="4 11" id="KW-0808">Transferase</keyword>
<organism evidence="12 13">
    <name type="scientific">Myxoma virus</name>
    <dbReference type="NCBI Taxonomy" id="10273"/>
    <lineage>
        <taxon>Viruses</taxon>
        <taxon>Varidnaviria</taxon>
        <taxon>Bamfordvirae</taxon>
        <taxon>Nucleocytoviricota</taxon>
        <taxon>Pokkesviricetes</taxon>
        <taxon>Chitovirales</taxon>
        <taxon>Poxviridae</taxon>
        <taxon>Chordopoxvirinae</taxon>
        <taxon>Leporipoxvirus</taxon>
        <taxon>Leporipoxvirus myxoma</taxon>
    </lineage>
</organism>
<protein>
    <recommendedName>
        <fullName evidence="11">DNA-directed RNA polymerase subunit</fullName>
        <ecNumber evidence="11">2.7.7.6</ecNumber>
    </recommendedName>
</protein>
<accession>A0A481N416</accession>
<dbReference type="InterPro" id="IPR007937">
    <property type="entry name" value="RNA_Pol_22kDa_poxvir"/>
</dbReference>
<dbReference type="EC" id="2.7.7.6" evidence="11"/>
<evidence type="ECO:0000256" key="4">
    <source>
        <dbReference type="ARBA" id="ARBA00022679"/>
    </source>
</evidence>